<evidence type="ECO:0000256" key="1">
    <source>
        <dbReference type="ARBA" id="ARBA00009437"/>
    </source>
</evidence>
<proteinExistence type="inferred from homology"/>
<keyword evidence="7" id="KW-1185">Reference proteome</keyword>
<sequence length="292" mass="32987">MNLKQLIYFLTIIEHESFTKAAAELRVAQPAITKSIQNLEHEIGLRLFIREKRSVRLTMEGSVLKKHALEIRQKINQTKKELKEIKEGIRGTVQIGIPSMAGSYYFPDKLSLFKEKHPDMEIDIYEAGTTAIEKEILEGNLEMGTVVVDEVSEMLDIHPFLQEPLMLVVPPSHPLASSSSVSLEKLVHEPLILFKEGYYQRKVIDRAGELAGKSPHIAFETNQISMAKSLTERSFGVTVFLNMVIRSDENLVAIPFDPPIILTLGIAHKKNLPLSTANDIFLSFLKKEVRDQ</sequence>
<name>A0A1G8G0A9_9BACI</name>
<reference evidence="6 7" key="1">
    <citation type="submission" date="2016-10" db="EMBL/GenBank/DDBJ databases">
        <authorList>
            <person name="de Groot N.N."/>
        </authorList>
    </citation>
    <scope>NUCLEOTIDE SEQUENCE [LARGE SCALE GENOMIC DNA]</scope>
    <source>
        <strain evidence="7">P4B,CCM 7963,CECT 7998,DSM 25260,IBRC-M 10614,KCTC 13821</strain>
    </source>
</reference>
<dbReference type="InterPro" id="IPR050950">
    <property type="entry name" value="HTH-type_LysR_regulators"/>
</dbReference>
<dbReference type="InterPro" id="IPR036388">
    <property type="entry name" value="WH-like_DNA-bd_sf"/>
</dbReference>
<dbReference type="Gene3D" id="3.40.190.290">
    <property type="match status" value="1"/>
</dbReference>
<dbReference type="Proteomes" id="UP000199017">
    <property type="component" value="Unassembled WGS sequence"/>
</dbReference>
<dbReference type="InterPro" id="IPR000847">
    <property type="entry name" value="LysR_HTH_N"/>
</dbReference>
<dbReference type="GO" id="GO:0003700">
    <property type="term" value="F:DNA-binding transcription factor activity"/>
    <property type="evidence" value="ECO:0007669"/>
    <property type="project" value="InterPro"/>
</dbReference>
<keyword evidence="2" id="KW-0805">Transcription regulation</keyword>
<dbReference type="Pfam" id="PF03466">
    <property type="entry name" value="LysR_substrate"/>
    <property type="match status" value="1"/>
</dbReference>
<dbReference type="CDD" id="cd05466">
    <property type="entry name" value="PBP2_LTTR_substrate"/>
    <property type="match status" value="1"/>
</dbReference>
<dbReference type="FunFam" id="1.10.10.10:FF:000001">
    <property type="entry name" value="LysR family transcriptional regulator"/>
    <property type="match status" value="1"/>
</dbReference>
<evidence type="ECO:0000256" key="2">
    <source>
        <dbReference type="ARBA" id="ARBA00023015"/>
    </source>
</evidence>
<dbReference type="PRINTS" id="PR00039">
    <property type="entry name" value="HTHLYSR"/>
</dbReference>
<evidence type="ECO:0000256" key="4">
    <source>
        <dbReference type="ARBA" id="ARBA00023163"/>
    </source>
</evidence>
<evidence type="ECO:0000313" key="6">
    <source>
        <dbReference type="EMBL" id="SDH87814.1"/>
    </source>
</evidence>
<feature type="domain" description="HTH lysR-type" evidence="5">
    <location>
        <begin position="1"/>
        <end position="58"/>
    </location>
</feature>
<dbReference type="AlphaFoldDB" id="A0A1G8G0A9"/>
<dbReference type="Pfam" id="PF00126">
    <property type="entry name" value="HTH_1"/>
    <property type="match status" value="1"/>
</dbReference>
<dbReference type="Gene3D" id="1.10.10.10">
    <property type="entry name" value="Winged helix-like DNA-binding domain superfamily/Winged helix DNA-binding domain"/>
    <property type="match status" value="1"/>
</dbReference>
<keyword evidence="4" id="KW-0804">Transcription</keyword>
<dbReference type="PANTHER" id="PTHR30419:SF8">
    <property type="entry name" value="NITROGEN ASSIMILATION TRANSCRIPTIONAL ACTIVATOR-RELATED"/>
    <property type="match status" value="1"/>
</dbReference>
<dbReference type="InterPro" id="IPR036390">
    <property type="entry name" value="WH_DNA-bd_sf"/>
</dbReference>
<keyword evidence="3 6" id="KW-0238">DNA-binding</keyword>
<protein>
    <submittedName>
        <fullName evidence="6">DNA-binding transcriptional regulator, LysR family</fullName>
    </submittedName>
</protein>
<dbReference type="EMBL" id="FNDU01000003">
    <property type="protein sequence ID" value="SDH87814.1"/>
    <property type="molecule type" value="Genomic_DNA"/>
</dbReference>
<dbReference type="OrthoDB" id="9803735at2"/>
<evidence type="ECO:0000259" key="5">
    <source>
        <dbReference type="PROSITE" id="PS50931"/>
    </source>
</evidence>
<comment type="similarity">
    <text evidence="1">Belongs to the LysR transcriptional regulatory family.</text>
</comment>
<dbReference type="PANTHER" id="PTHR30419">
    <property type="entry name" value="HTH-TYPE TRANSCRIPTIONAL REGULATOR YBHD"/>
    <property type="match status" value="1"/>
</dbReference>
<dbReference type="RefSeq" id="WP_091582556.1">
    <property type="nucleotide sequence ID" value="NZ_FNDU01000003.1"/>
</dbReference>
<dbReference type="InterPro" id="IPR005119">
    <property type="entry name" value="LysR_subst-bd"/>
</dbReference>
<gene>
    <name evidence="6" type="ORF">SAMN05216352_103166</name>
</gene>
<organism evidence="6 7">
    <name type="scientific">Alteribacillus bidgolensis</name>
    <dbReference type="NCBI Taxonomy" id="930129"/>
    <lineage>
        <taxon>Bacteria</taxon>
        <taxon>Bacillati</taxon>
        <taxon>Bacillota</taxon>
        <taxon>Bacilli</taxon>
        <taxon>Bacillales</taxon>
        <taxon>Bacillaceae</taxon>
        <taxon>Alteribacillus</taxon>
    </lineage>
</organism>
<evidence type="ECO:0000313" key="7">
    <source>
        <dbReference type="Proteomes" id="UP000199017"/>
    </source>
</evidence>
<dbReference type="GO" id="GO:0005829">
    <property type="term" value="C:cytosol"/>
    <property type="evidence" value="ECO:0007669"/>
    <property type="project" value="TreeGrafter"/>
</dbReference>
<dbReference type="PROSITE" id="PS50931">
    <property type="entry name" value="HTH_LYSR"/>
    <property type="match status" value="1"/>
</dbReference>
<dbReference type="SUPFAM" id="SSF46785">
    <property type="entry name" value="Winged helix' DNA-binding domain"/>
    <property type="match status" value="1"/>
</dbReference>
<evidence type="ECO:0000256" key="3">
    <source>
        <dbReference type="ARBA" id="ARBA00023125"/>
    </source>
</evidence>
<dbReference type="SUPFAM" id="SSF53850">
    <property type="entry name" value="Periplasmic binding protein-like II"/>
    <property type="match status" value="1"/>
</dbReference>
<dbReference type="GO" id="GO:0003677">
    <property type="term" value="F:DNA binding"/>
    <property type="evidence" value="ECO:0007669"/>
    <property type="project" value="UniProtKB-KW"/>
</dbReference>
<accession>A0A1G8G0A9</accession>